<protein>
    <submittedName>
        <fullName evidence="2">Glyoxylase-like metal-dependent hydrolase (Beta-lactamase superfamily II)</fullName>
    </submittedName>
</protein>
<dbReference type="PANTHER" id="PTHR42951:SF22">
    <property type="entry name" value="METALLO BETA-LACTAMASE SUPERFAMILY LIPOPROTEIN"/>
    <property type="match status" value="1"/>
</dbReference>
<organism evidence="2 3">
    <name type="scientific">Geomicrobium sediminis</name>
    <dbReference type="NCBI Taxonomy" id="1347788"/>
    <lineage>
        <taxon>Bacteria</taxon>
        <taxon>Bacillati</taxon>
        <taxon>Bacillota</taxon>
        <taxon>Bacilli</taxon>
        <taxon>Bacillales</taxon>
        <taxon>Geomicrobium</taxon>
    </lineage>
</organism>
<dbReference type="InterPro" id="IPR050855">
    <property type="entry name" value="NDM-1-like"/>
</dbReference>
<gene>
    <name evidence="2" type="ORF">JOD17_002569</name>
</gene>
<dbReference type="SMART" id="SM00849">
    <property type="entry name" value="Lactamase_B"/>
    <property type="match status" value="1"/>
</dbReference>
<evidence type="ECO:0000259" key="1">
    <source>
        <dbReference type="SMART" id="SM00849"/>
    </source>
</evidence>
<comment type="caution">
    <text evidence="2">The sequence shown here is derived from an EMBL/GenBank/DDBJ whole genome shotgun (WGS) entry which is preliminary data.</text>
</comment>
<dbReference type="InterPro" id="IPR036866">
    <property type="entry name" value="RibonucZ/Hydroxyglut_hydro"/>
</dbReference>
<dbReference type="Pfam" id="PF00753">
    <property type="entry name" value="Lactamase_B"/>
    <property type="match status" value="1"/>
</dbReference>
<reference evidence="2 3" key="1">
    <citation type="submission" date="2021-01" db="EMBL/GenBank/DDBJ databases">
        <title>Genomic Encyclopedia of Type Strains, Phase IV (KMG-IV): sequencing the most valuable type-strain genomes for metagenomic binning, comparative biology and taxonomic classification.</title>
        <authorList>
            <person name="Goeker M."/>
        </authorList>
    </citation>
    <scope>NUCLEOTIDE SEQUENCE [LARGE SCALE GENOMIC DNA]</scope>
    <source>
        <strain evidence="2 3">DSM 25540</strain>
    </source>
</reference>
<dbReference type="Proteomes" id="UP000741863">
    <property type="component" value="Unassembled WGS sequence"/>
</dbReference>
<sequence>MIKIADKTYLIDGLDLGLEQRTGIYVLEGDELTIIETGPSCSYEPIVKGLNELGYTLDDLLHIIVTHVHLDHAGGAGQLMQKAKNATLHVHPKGAKHLNDPTKLIQGAKVVYKDKFDDLFAPVLPCPVEHTVSHEDESVLQIAADRKLTFFHTPGHALHHFSIQDELTGAIFTGDTLGIYYGRLSQKMGTCIAIPSTSPSQFDEQSMLNSWERIKSLKPAIIGFGHFGVSTDQQEVFQSLHSSYDVFKTVLSQEHVDPTRLSHILFEALLEHFSIEDRDDDDVQMMKMDCEVSALGLIDAYHKGRIGLVS</sequence>
<name>A0ABS2PEH8_9BACL</name>
<keyword evidence="3" id="KW-1185">Reference proteome</keyword>
<dbReference type="EMBL" id="JAFBEC010000007">
    <property type="protein sequence ID" value="MBM7633475.1"/>
    <property type="molecule type" value="Genomic_DNA"/>
</dbReference>
<evidence type="ECO:0000313" key="2">
    <source>
        <dbReference type="EMBL" id="MBM7633475.1"/>
    </source>
</evidence>
<evidence type="ECO:0000313" key="3">
    <source>
        <dbReference type="Proteomes" id="UP000741863"/>
    </source>
</evidence>
<dbReference type="SUPFAM" id="SSF56281">
    <property type="entry name" value="Metallo-hydrolase/oxidoreductase"/>
    <property type="match status" value="1"/>
</dbReference>
<accession>A0ABS2PEH8</accession>
<proteinExistence type="predicted"/>
<feature type="domain" description="Metallo-beta-lactamase" evidence="1">
    <location>
        <begin position="21"/>
        <end position="226"/>
    </location>
</feature>
<dbReference type="InterPro" id="IPR037482">
    <property type="entry name" value="ST1585_MBL-fold"/>
</dbReference>
<dbReference type="CDD" id="cd07726">
    <property type="entry name" value="ST1585-like_MBL-fold"/>
    <property type="match status" value="1"/>
</dbReference>
<dbReference type="Gene3D" id="3.60.15.10">
    <property type="entry name" value="Ribonuclease Z/Hydroxyacylglutathione hydrolase-like"/>
    <property type="match status" value="1"/>
</dbReference>
<dbReference type="RefSeq" id="WP_204698146.1">
    <property type="nucleotide sequence ID" value="NZ_JAFBEC010000007.1"/>
</dbReference>
<dbReference type="InterPro" id="IPR001279">
    <property type="entry name" value="Metallo-B-lactamas"/>
</dbReference>
<dbReference type="PANTHER" id="PTHR42951">
    <property type="entry name" value="METALLO-BETA-LACTAMASE DOMAIN-CONTAINING"/>
    <property type="match status" value="1"/>
</dbReference>